<evidence type="ECO:0008006" key="6">
    <source>
        <dbReference type="Google" id="ProtNLM"/>
    </source>
</evidence>
<sequence length="369" mass="39288">MKQISLVALSLALLNHAEAVRFLGRVNPATRQLTWPGTGVSFTFTGSSASIGLDAVTGTWILIRSVIPEDLSAVANDLVIIGDNSVLLTVDGVSTVIPNVNGTSIKLPAGLKKGKHTVELQKRSEGFYGSITIGKVTTDGKIEADKIPNRKIQFIGDSITVGYGIGGVFPCSNTAVLEDNPKTYAALAAKSLKADYDVIAWSGIGLVRNTAYGSTPGDPTMVNRYTQYGANDPENSYTFPKSDNPNAIVIALGTNDFSNNNNREPLNGTEFASATVSFIRSVQKHYPKAQFFLLQSPMISDGYPAGENQWTTQKNAFESAITQLNSSKVHFIGWAPQGSEVTCDYHPTAATNAAQAPVVASAIAKVLGW</sequence>
<dbReference type="InterPro" id="IPR037461">
    <property type="entry name" value="CtCE2-like_dom"/>
</dbReference>
<dbReference type="EMBL" id="WVTA01000007">
    <property type="protein sequence ID" value="KAK3208736.1"/>
    <property type="molecule type" value="Genomic_DNA"/>
</dbReference>
<dbReference type="InterPro" id="IPR036514">
    <property type="entry name" value="SGNH_hydro_sf"/>
</dbReference>
<proteinExistence type="predicted"/>
<organism evidence="4 5">
    <name type="scientific">Pseudopithomyces chartarum</name>
    <dbReference type="NCBI Taxonomy" id="1892770"/>
    <lineage>
        <taxon>Eukaryota</taxon>
        <taxon>Fungi</taxon>
        <taxon>Dikarya</taxon>
        <taxon>Ascomycota</taxon>
        <taxon>Pezizomycotina</taxon>
        <taxon>Dothideomycetes</taxon>
        <taxon>Pleosporomycetidae</taxon>
        <taxon>Pleosporales</taxon>
        <taxon>Massarineae</taxon>
        <taxon>Didymosphaeriaceae</taxon>
        <taxon>Pseudopithomyces</taxon>
    </lineage>
</organism>
<feature type="domain" description="SGNH hydrolase-type esterase" evidence="2">
    <location>
        <begin position="154"/>
        <end position="353"/>
    </location>
</feature>
<protein>
    <recommendedName>
        <fullName evidence="6">Endoglucanase E</fullName>
    </recommendedName>
</protein>
<accession>A0AAN6LX21</accession>
<comment type="caution">
    <text evidence="4">The sequence shown here is derived from an EMBL/GenBank/DDBJ whole genome shotgun (WGS) entry which is preliminary data.</text>
</comment>
<evidence type="ECO:0000256" key="1">
    <source>
        <dbReference type="SAM" id="SignalP"/>
    </source>
</evidence>
<dbReference type="InterPro" id="IPR040794">
    <property type="entry name" value="CE2_N"/>
</dbReference>
<dbReference type="AlphaFoldDB" id="A0AAN6LX21"/>
<dbReference type="PANTHER" id="PTHR37834">
    <property type="entry name" value="GDSL-LIKE LIPASE/ACYLHYDROLASE DOMAIN PROTEIN (AFU_ORTHOLOGUE AFUA_2G00620)"/>
    <property type="match status" value="1"/>
</dbReference>
<dbReference type="Proteomes" id="UP001280581">
    <property type="component" value="Unassembled WGS sequence"/>
</dbReference>
<dbReference type="InterPro" id="IPR013830">
    <property type="entry name" value="SGNH_hydro"/>
</dbReference>
<dbReference type="Pfam" id="PF13472">
    <property type="entry name" value="Lipase_GDSL_2"/>
    <property type="match status" value="1"/>
</dbReference>
<evidence type="ECO:0000313" key="4">
    <source>
        <dbReference type="EMBL" id="KAK3208736.1"/>
    </source>
</evidence>
<dbReference type="Gene3D" id="2.60.120.260">
    <property type="entry name" value="Galactose-binding domain-like"/>
    <property type="match status" value="1"/>
</dbReference>
<feature type="domain" description="Carbohydrate esterase 2 N-terminal" evidence="3">
    <location>
        <begin position="23"/>
        <end position="140"/>
    </location>
</feature>
<gene>
    <name evidence="4" type="ORF">GRF29_77g1849351</name>
</gene>
<dbReference type="CDD" id="cd01831">
    <property type="entry name" value="Endoglucanase_E_like"/>
    <property type="match status" value="1"/>
</dbReference>
<dbReference type="InterPro" id="IPR052762">
    <property type="entry name" value="PCW_deacetylase/CE"/>
</dbReference>
<keyword evidence="1" id="KW-0732">Signal</keyword>
<feature type="chain" id="PRO_5042931059" description="Endoglucanase E" evidence="1">
    <location>
        <begin position="20"/>
        <end position="369"/>
    </location>
</feature>
<evidence type="ECO:0000259" key="2">
    <source>
        <dbReference type="Pfam" id="PF13472"/>
    </source>
</evidence>
<name>A0AAN6LX21_9PLEO</name>
<dbReference type="SUPFAM" id="SSF52266">
    <property type="entry name" value="SGNH hydrolase"/>
    <property type="match status" value="1"/>
</dbReference>
<dbReference type="Pfam" id="PF17996">
    <property type="entry name" value="CE2_N"/>
    <property type="match status" value="1"/>
</dbReference>
<feature type="signal peptide" evidence="1">
    <location>
        <begin position="1"/>
        <end position="19"/>
    </location>
</feature>
<dbReference type="PANTHER" id="PTHR37834:SF2">
    <property type="entry name" value="ESTERASE, SGNH HYDROLASE-TYPE"/>
    <property type="match status" value="1"/>
</dbReference>
<dbReference type="Gene3D" id="3.40.50.1110">
    <property type="entry name" value="SGNH hydrolase"/>
    <property type="match status" value="1"/>
</dbReference>
<reference evidence="4 5" key="1">
    <citation type="submission" date="2021-02" db="EMBL/GenBank/DDBJ databases">
        <title>Genome assembly of Pseudopithomyces chartarum.</title>
        <authorList>
            <person name="Jauregui R."/>
            <person name="Singh J."/>
            <person name="Voisey C."/>
        </authorList>
    </citation>
    <scope>NUCLEOTIDE SEQUENCE [LARGE SCALE GENOMIC DNA]</scope>
    <source>
        <strain evidence="4 5">AGR01</strain>
    </source>
</reference>
<dbReference type="GO" id="GO:0052689">
    <property type="term" value="F:carboxylic ester hydrolase activity"/>
    <property type="evidence" value="ECO:0007669"/>
    <property type="project" value="InterPro"/>
</dbReference>
<evidence type="ECO:0000313" key="5">
    <source>
        <dbReference type="Proteomes" id="UP001280581"/>
    </source>
</evidence>
<keyword evidence="5" id="KW-1185">Reference proteome</keyword>
<evidence type="ECO:0000259" key="3">
    <source>
        <dbReference type="Pfam" id="PF17996"/>
    </source>
</evidence>